<evidence type="ECO:0000313" key="6">
    <source>
        <dbReference type="EMBL" id="EEK16174.1"/>
    </source>
</evidence>
<evidence type="ECO:0000256" key="2">
    <source>
        <dbReference type="ARBA" id="ARBA00022692"/>
    </source>
</evidence>
<feature type="transmembrane region" description="Helical" evidence="5">
    <location>
        <begin position="24"/>
        <end position="45"/>
    </location>
</feature>
<dbReference type="EMBL" id="ACLR01000203">
    <property type="protein sequence ID" value="EEK16174.1"/>
    <property type="molecule type" value="Genomic_DNA"/>
</dbReference>
<keyword evidence="4 5" id="KW-0472">Membrane</keyword>
<dbReference type="RefSeq" id="WP_007365932.1">
    <property type="nucleotide sequence ID" value="NZ_ACLR01000203.1"/>
</dbReference>
<evidence type="ECO:0000256" key="4">
    <source>
        <dbReference type="ARBA" id="ARBA00023136"/>
    </source>
</evidence>
<dbReference type="OrthoDB" id="9774900at2"/>
<evidence type="ECO:0000256" key="5">
    <source>
        <dbReference type="SAM" id="Phobius"/>
    </source>
</evidence>
<keyword evidence="3 5" id="KW-1133">Transmembrane helix</keyword>
<dbReference type="Proteomes" id="UP000003303">
    <property type="component" value="Unassembled WGS sequence"/>
</dbReference>
<dbReference type="PANTHER" id="PTHR30168">
    <property type="entry name" value="PUTATIVE MEMBRANE PROTEIN YPFJ"/>
    <property type="match status" value="1"/>
</dbReference>
<reference evidence="6 7" key="1">
    <citation type="submission" date="2009-04" db="EMBL/GenBank/DDBJ databases">
        <authorList>
            <person name="Sebastian Y."/>
            <person name="Madupu R."/>
            <person name="Durkin A.S."/>
            <person name="Torralba M."/>
            <person name="Methe B."/>
            <person name="Sutton G.G."/>
            <person name="Strausberg R.L."/>
            <person name="Nelson K.E."/>
        </authorList>
    </citation>
    <scope>NUCLEOTIDE SEQUENCE [LARGE SCALE GENOMIC DNA]</scope>
    <source>
        <strain evidence="6 7">60-3</strain>
    </source>
</reference>
<dbReference type="PANTHER" id="PTHR30168:SF0">
    <property type="entry name" value="INNER MEMBRANE PROTEIN"/>
    <property type="match status" value="1"/>
</dbReference>
<keyword evidence="2 5" id="KW-0812">Transmembrane</keyword>
<dbReference type="AlphaFoldDB" id="C2MDL9"/>
<protein>
    <submittedName>
        <fullName evidence="6">Putative neutral zinc metallopeptidase</fullName>
    </submittedName>
</protein>
<comment type="caution">
    <text evidence="6">The sequence shown here is derived from an EMBL/GenBank/DDBJ whole genome shotgun (WGS) entry which is preliminary data.</text>
</comment>
<dbReference type="Pfam" id="PF04228">
    <property type="entry name" value="Zn_peptidase"/>
    <property type="match status" value="1"/>
</dbReference>
<evidence type="ECO:0000256" key="3">
    <source>
        <dbReference type="ARBA" id="ARBA00022989"/>
    </source>
</evidence>
<proteinExistence type="predicted"/>
<dbReference type="eggNOG" id="COG2321">
    <property type="taxonomic scope" value="Bacteria"/>
</dbReference>
<organism evidence="6 7">
    <name type="scientific">Porphyromonas uenonis 60-3</name>
    <dbReference type="NCBI Taxonomy" id="596327"/>
    <lineage>
        <taxon>Bacteria</taxon>
        <taxon>Pseudomonadati</taxon>
        <taxon>Bacteroidota</taxon>
        <taxon>Bacteroidia</taxon>
        <taxon>Bacteroidales</taxon>
        <taxon>Porphyromonadaceae</taxon>
        <taxon>Porphyromonas</taxon>
    </lineage>
</organism>
<dbReference type="InterPro" id="IPR007343">
    <property type="entry name" value="Uncharacterised_pept_Zn_put"/>
</dbReference>
<comment type="subcellular location">
    <subcellularLocation>
        <location evidence="1">Membrane</location>
        <topology evidence="1">Single-pass membrane protein</topology>
    </subcellularLocation>
</comment>
<gene>
    <name evidence="6" type="ORF">PORUE0001_0898</name>
</gene>
<name>C2MDL9_9PORP</name>
<accession>C2MDL9</accession>
<keyword evidence="7" id="KW-1185">Reference proteome</keyword>
<dbReference type="STRING" id="596327.PORUE0001_0898"/>
<sequence>MKWLRPNDSSANYQDRRGRISGRGLALGGGIGGIVIVLASLFFGVDLTGLMQVADNVLPGSQTEQVDPSRVNENEEFKVFTLRVFNSCNDVWTDLFNSELQRSYAAPTLVTFTDQVQSRCGGATSEVGPFYCPADQTVYIDLDFFNLLASRFKAPGDLAMAYVTAHEVGHHVQNLLGISDKLHQQQGRVSQEAYNRASVQLELQADYLAGVWAYHAQRLGIILIEPGDLEDALTAANAIGDDTLQKEAQGYAVPDSFTHGTSAQRMQAFRSGFETGNLDGASRYRF</sequence>
<evidence type="ECO:0000313" key="7">
    <source>
        <dbReference type="Proteomes" id="UP000003303"/>
    </source>
</evidence>
<evidence type="ECO:0000256" key="1">
    <source>
        <dbReference type="ARBA" id="ARBA00004167"/>
    </source>
</evidence>
<dbReference type="GO" id="GO:0016020">
    <property type="term" value="C:membrane"/>
    <property type="evidence" value="ECO:0007669"/>
    <property type="project" value="UniProtKB-SubCell"/>
</dbReference>